<name>A0A267H9C4_9PLAT</name>
<feature type="non-terminal residue" evidence="3">
    <location>
        <position position="1"/>
    </location>
</feature>
<dbReference type="AlphaFoldDB" id="A0A267H9C4"/>
<evidence type="ECO:0000313" key="3">
    <source>
        <dbReference type="EMBL" id="PAA94876.1"/>
    </source>
</evidence>
<dbReference type="EMBL" id="NIVC01000001">
    <property type="protein sequence ID" value="PAA94876.1"/>
    <property type="molecule type" value="Genomic_DNA"/>
</dbReference>
<evidence type="ECO:0000313" key="4">
    <source>
        <dbReference type="Proteomes" id="UP000215902"/>
    </source>
</evidence>
<evidence type="ECO:0000256" key="2">
    <source>
        <dbReference type="SAM" id="Phobius"/>
    </source>
</evidence>
<feature type="transmembrane region" description="Helical" evidence="2">
    <location>
        <begin position="296"/>
        <end position="320"/>
    </location>
</feature>
<keyword evidence="2" id="KW-1133">Transmembrane helix</keyword>
<protein>
    <submittedName>
        <fullName evidence="3">Uncharacterized protein</fullName>
    </submittedName>
</protein>
<evidence type="ECO:0000256" key="1">
    <source>
        <dbReference type="SAM" id="MobiDB-lite"/>
    </source>
</evidence>
<feature type="compositionally biased region" description="Polar residues" evidence="1">
    <location>
        <begin position="186"/>
        <end position="207"/>
    </location>
</feature>
<gene>
    <name evidence="3" type="ORF">BOX15_Mlig012406g1</name>
</gene>
<sequence>KLQITLTAKNDIFTRLKKHNYRTQLRLQLQPSQMRPLLPATSTRHQASGYCPNRGSTVAYGLKIRQSQNNSKHDCLVSLSIDCRRDNHSQPQPADFETMQTTPRQSQKDYIQRPPTPRQRSTPLSAGAGKFNQRHQSGRLTHTWTISPQSLASSTDDDSDEFSAQIPASIGRVAAAVRYFNTFTTRGLSPVGSTRTSSSFKTSQAQSRPVAENINATPPSMPIEPPSISPPPRSPPSPRPTFRELVAKFESISRAENATMKSDNSPSSLDNATVPTTCPPQIPSSVPEEQQTAESLFTQIVVSTLLCVCLLLAIAVNFCFGAMDFWHQ</sequence>
<comment type="caution">
    <text evidence="3">The sequence shown here is derived from an EMBL/GenBank/DDBJ whole genome shotgun (WGS) entry which is preliminary data.</text>
</comment>
<feature type="compositionally biased region" description="Pro residues" evidence="1">
    <location>
        <begin position="219"/>
        <end position="239"/>
    </location>
</feature>
<reference evidence="3 4" key="1">
    <citation type="submission" date="2017-06" db="EMBL/GenBank/DDBJ databases">
        <title>A platform for efficient transgenesis in Macrostomum lignano, a flatworm model organism for stem cell research.</title>
        <authorList>
            <person name="Berezikov E."/>
        </authorList>
    </citation>
    <scope>NUCLEOTIDE SEQUENCE [LARGE SCALE GENOMIC DNA]</scope>
    <source>
        <strain evidence="3">DV1</strain>
        <tissue evidence="3">Whole organism</tissue>
    </source>
</reference>
<dbReference type="Proteomes" id="UP000215902">
    <property type="component" value="Unassembled WGS sequence"/>
</dbReference>
<accession>A0A267H9C4</accession>
<keyword evidence="2" id="KW-0812">Transmembrane</keyword>
<proteinExistence type="predicted"/>
<feature type="compositionally biased region" description="Polar residues" evidence="1">
    <location>
        <begin position="138"/>
        <end position="154"/>
    </location>
</feature>
<keyword evidence="2" id="KW-0472">Membrane</keyword>
<feature type="region of interest" description="Disordered" evidence="1">
    <location>
        <begin position="256"/>
        <end position="286"/>
    </location>
</feature>
<organism evidence="3 4">
    <name type="scientific">Macrostomum lignano</name>
    <dbReference type="NCBI Taxonomy" id="282301"/>
    <lineage>
        <taxon>Eukaryota</taxon>
        <taxon>Metazoa</taxon>
        <taxon>Spiralia</taxon>
        <taxon>Lophotrochozoa</taxon>
        <taxon>Platyhelminthes</taxon>
        <taxon>Rhabditophora</taxon>
        <taxon>Macrostomorpha</taxon>
        <taxon>Macrostomida</taxon>
        <taxon>Macrostomidae</taxon>
        <taxon>Macrostomum</taxon>
    </lineage>
</organism>
<feature type="region of interest" description="Disordered" evidence="1">
    <location>
        <begin position="186"/>
        <end position="241"/>
    </location>
</feature>
<keyword evidence="4" id="KW-1185">Reference proteome</keyword>
<feature type="compositionally biased region" description="Polar residues" evidence="1">
    <location>
        <begin position="256"/>
        <end position="276"/>
    </location>
</feature>
<feature type="region of interest" description="Disordered" evidence="1">
    <location>
        <begin position="86"/>
        <end position="161"/>
    </location>
</feature>